<name>F0XG94_GROCL</name>
<dbReference type="AlphaFoldDB" id="F0XG94"/>
<dbReference type="PANTHER" id="PTHR33620:SF1">
    <property type="entry name" value="UREASE ACCESSORY PROTEIN F"/>
    <property type="match status" value="1"/>
</dbReference>
<evidence type="ECO:0000313" key="8">
    <source>
        <dbReference type="Proteomes" id="UP000007796"/>
    </source>
</evidence>
<feature type="compositionally biased region" description="Basic and acidic residues" evidence="5">
    <location>
        <begin position="176"/>
        <end position="188"/>
    </location>
</feature>
<feature type="compositionally biased region" description="Low complexity" evidence="5">
    <location>
        <begin position="200"/>
        <end position="212"/>
    </location>
</feature>
<dbReference type="RefSeq" id="XP_014172127.1">
    <property type="nucleotide sequence ID" value="XM_014316652.1"/>
</dbReference>
<feature type="region of interest" description="Disordered" evidence="5">
    <location>
        <begin position="528"/>
        <end position="551"/>
    </location>
</feature>
<gene>
    <name evidence="7" type="ORF">CMQ_2574</name>
</gene>
<feature type="domain" description="Spindle pole body-associated protein cut12" evidence="6">
    <location>
        <begin position="163"/>
        <end position="321"/>
    </location>
</feature>
<feature type="region of interest" description="Disordered" evidence="5">
    <location>
        <begin position="605"/>
        <end position="626"/>
    </location>
</feature>
<dbReference type="GO" id="GO:0016151">
    <property type="term" value="F:nickel cation binding"/>
    <property type="evidence" value="ECO:0007669"/>
    <property type="project" value="InterPro"/>
</dbReference>
<feature type="coiled-coil region" evidence="4">
    <location>
        <begin position="292"/>
        <end position="352"/>
    </location>
</feature>
<protein>
    <submittedName>
        <fullName evidence="7">Urease accessory protein</fullName>
    </submittedName>
</protein>
<evidence type="ECO:0000256" key="2">
    <source>
        <dbReference type="ARBA" id="ARBA00023186"/>
    </source>
</evidence>
<proteinExistence type="inferred from homology"/>
<dbReference type="EMBL" id="GL629769">
    <property type="protein sequence ID" value="EFX02645.1"/>
    <property type="molecule type" value="Genomic_DNA"/>
</dbReference>
<dbReference type="OrthoDB" id="5383703at2759"/>
<dbReference type="STRING" id="655863.F0XG94"/>
<feature type="region of interest" description="Disordered" evidence="5">
    <location>
        <begin position="360"/>
        <end position="396"/>
    </location>
</feature>
<comment type="similarity">
    <text evidence="3">Belongs to the UreF family.</text>
</comment>
<dbReference type="InterPro" id="IPR021589">
    <property type="entry name" value="Cut12"/>
</dbReference>
<dbReference type="eggNOG" id="ENOG502S2W9">
    <property type="taxonomic scope" value="Eukaryota"/>
</dbReference>
<evidence type="ECO:0000256" key="1">
    <source>
        <dbReference type="ARBA" id="ARBA00022988"/>
    </source>
</evidence>
<dbReference type="InterPro" id="IPR038277">
    <property type="entry name" value="UreF_sf"/>
</dbReference>
<feature type="region of interest" description="Disordered" evidence="5">
    <location>
        <begin position="1"/>
        <end position="30"/>
    </location>
</feature>
<evidence type="ECO:0000256" key="3">
    <source>
        <dbReference type="ARBA" id="ARBA00046339"/>
    </source>
</evidence>
<dbReference type="HOGENOM" id="CLU_007643_2_0_1"/>
<organism evidence="8">
    <name type="scientific">Grosmannia clavigera (strain kw1407 / UAMH 11150)</name>
    <name type="common">Blue stain fungus</name>
    <name type="synonym">Graphiocladiella clavigera</name>
    <dbReference type="NCBI Taxonomy" id="655863"/>
    <lineage>
        <taxon>Eukaryota</taxon>
        <taxon>Fungi</taxon>
        <taxon>Dikarya</taxon>
        <taxon>Ascomycota</taxon>
        <taxon>Pezizomycotina</taxon>
        <taxon>Sordariomycetes</taxon>
        <taxon>Sordariomycetidae</taxon>
        <taxon>Ophiostomatales</taxon>
        <taxon>Ophiostomataceae</taxon>
        <taxon>Leptographium</taxon>
    </lineage>
</organism>
<evidence type="ECO:0000259" key="6">
    <source>
        <dbReference type="Pfam" id="PF11500"/>
    </source>
</evidence>
<feature type="compositionally biased region" description="Acidic residues" evidence="5">
    <location>
        <begin position="216"/>
        <end position="226"/>
    </location>
</feature>
<dbReference type="Proteomes" id="UP000007796">
    <property type="component" value="Unassembled WGS sequence"/>
</dbReference>
<feature type="compositionally biased region" description="Basic and acidic residues" evidence="5">
    <location>
        <begin position="540"/>
        <end position="551"/>
    </location>
</feature>
<sequence>MLGWALKRSLGGGRDAPEDADDTQLEQPDTPAPVFAARAFKSALFGTPVRRDDNARRQLAEKLRANTTVVSIVPQGSFEGRTSTDENGNKNGPDTKGTPRKLAGILLTPGTATSRRKRVSFGREVEAGENDKKKELRIDRDGRGRVNLFGDSDVKAASERSRARPRSKLALALENAHRSGAETRKEVMDEQTEDLQARLQQDTQQATSTTAARGGEEEEALWEEVDDVEWDPDVTVDLNEPHSQSGRYWKAQFQRYQEDAKAEMSKLLKYKQLAKSYAKMKDAESMDLHAKLKEEKDKVAKMESHISELARQIARGRMKGSDHDYQELITDLTRETALAVQYRNQVKELEAMLKGNEAGNLLGYQDPEDPVSPSPAPGRRRHQQAGLGPSPRTHRTLLETQRELRRARDQAKDLVQAKEEARQLKSELRAAEQRARKYENESKALAAELASAEETVQAAEAKTQDLEKRAKFAEEERRRKDEALRQLQRRYDSLKDDAKARVGEAEQVLRRKNDEIAELKEKAARSEEDMVVRTTAQTMRRHESVRASKRRTAEAEDDFAIRLDDLHDDTMEEPELPRQRLLGSNKENECQQEQQDTFAAARAVASRRRPKSMTFEDSAGAGGLRRRRGADALRTIDQPRVDERVRSAAATAMVAAKRYSYAGGDEPDIDLLGNRFARLGETAGEAETKREETEQLKHRQHMHLAAADTPRASISSERVAAALARVEKRRAERRRTLADSVLLVLGGPGGSADEGLAAVDQEIADLEARLRAAKQRRAEGMGHFYLLLSDSALPLGSFAFSSGLESFLAHSKTQGHRAGDAASLDRFLPLSVASYGAASLPFVLAAHDAVGVTKTMTTTLSDSLAQLDDIYDATIICTVGRRASVAQGRALLSVWERAFAPALVAAGQTDPLRLFAQLVKGTSSSSTSILDAAPSPHLPPLFGAVAGLAGLDRRQTADVFVFAHVRALVSAAVRASLMGPYQAQRLLASERVRVLVAAAVRRSWAVAVEAAGQTAPVVDLLMGRHELLYSRIFNS</sequence>
<dbReference type="GeneID" id="25975578"/>
<dbReference type="PANTHER" id="PTHR33620">
    <property type="entry name" value="UREASE ACCESSORY PROTEIN F"/>
    <property type="match status" value="1"/>
</dbReference>
<dbReference type="Pfam" id="PF01730">
    <property type="entry name" value="UreF"/>
    <property type="match status" value="1"/>
</dbReference>
<dbReference type="Pfam" id="PF11500">
    <property type="entry name" value="Cut12"/>
    <property type="match status" value="1"/>
</dbReference>
<evidence type="ECO:0000256" key="5">
    <source>
        <dbReference type="SAM" id="MobiDB-lite"/>
    </source>
</evidence>
<dbReference type="Gene3D" id="1.10.4190.10">
    <property type="entry name" value="Urease accessory protein UreF"/>
    <property type="match status" value="1"/>
</dbReference>
<keyword evidence="8" id="KW-1185">Reference proteome</keyword>
<feature type="region of interest" description="Disordered" evidence="5">
    <location>
        <begin position="176"/>
        <end position="226"/>
    </location>
</feature>
<feature type="region of interest" description="Disordered" evidence="5">
    <location>
        <begin position="73"/>
        <end position="102"/>
    </location>
</feature>
<reference evidence="7 8" key="1">
    <citation type="journal article" date="2011" name="Proc. Natl. Acad. Sci. U.S.A.">
        <title>Genome and transcriptome analyses of the mountain pine beetle-fungal symbiont Grosmannia clavigera, a lodgepole pine pathogen.</title>
        <authorList>
            <person name="DiGuistini S."/>
            <person name="Wang Y."/>
            <person name="Liao N.Y."/>
            <person name="Taylor G."/>
            <person name="Tanguay P."/>
            <person name="Feau N."/>
            <person name="Henrissat B."/>
            <person name="Chan S.K."/>
            <person name="Hesse-Orce U."/>
            <person name="Alamouti S.M."/>
            <person name="Tsui C.K.M."/>
            <person name="Docking R.T."/>
            <person name="Levasseur A."/>
            <person name="Haridas S."/>
            <person name="Robertson G."/>
            <person name="Birol I."/>
            <person name="Holt R.A."/>
            <person name="Marra M.A."/>
            <person name="Hamelin R.C."/>
            <person name="Hirst M."/>
            <person name="Jones S.J.M."/>
            <person name="Bohlmann J."/>
            <person name="Breuil C."/>
        </authorList>
    </citation>
    <scope>NUCLEOTIDE SEQUENCE [LARGE SCALE GENOMIC DNA]</scope>
    <source>
        <strain evidence="8">kw1407 / UAMH 11150</strain>
    </source>
</reference>
<keyword evidence="2" id="KW-0143">Chaperone</keyword>
<evidence type="ECO:0000256" key="4">
    <source>
        <dbReference type="SAM" id="Coils"/>
    </source>
</evidence>
<dbReference type="HAMAP" id="MF_01385">
    <property type="entry name" value="UreF"/>
    <property type="match status" value="1"/>
</dbReference>
<dbReference type="InterPro" id="IPR002639">
    <property type="entry name" value="UreF"/>
</dbReference>
<accession>F0XG94</accession>
<keyword evidence="1" id="KW-0996">Nickel insertion</keyword>
<dbReference type="InParanoid" id="F0XG94"/>
<evidence type="ECO:0000313" key="7">
    <source>
        <dbReference type="EMBL" id="EFX02645.1"/>
    </source>
</evidence>
<keyword evidence="4" id="KW-0175">Coiled coil</keyword>